<feature type="compositionally biased region" description="Polar residues" evidence="9">
    <location>
        <begin position="536"/>
        <end position="550"/>
    </location>
</feature>
<evidence type="ECO:0000256" key="5">
    <source>
        <dbReference type="ARBA" id="ARBA00023163"/>
    </source>
</evidence>
<dbReference type="InterPro" id="IPR004018">
    <property type="entry name" value="RPEL_repeat"/>
</dbReference>
<feature type="region of interest" description="Disordered" evidence="9">
    <location>
        <begin position="892"/>
        <end position="956"/>
    </location>
</feature>
<dbReference type="Pfam" id="PF02037">
    <property type="entry name" value="SAP"/>
    <property type="match status" value="1"/>
</dbReference>
<evidence type="ECO:0000256" key="6">
    <source>
        <dbReference type="ARBA" id="ARBA00023242"/>
    </source>
</evidence>
<dbReference type="GO" id="GO:0005634">
    <property type="term" value="C:nucleus"/>
    <property type="evidence" value="ECO:0007669"/>
    <property type="project" value="UniProtKB-SubCell"/>
</dbReference>
<dbReference type="Gene3D" id="6.10.150.10">
    <property type="match status" value="1"/>
</dbReference>
<dbReference type="PANTHER" id="PTHR22793:SF6">
    <property type="entry name" value="MYOCARDIN-RELATED TRANSCRIPTION FACTOR A"/>
    <property type="match status" value="1"/>
</dbReference>
<dbReference type="PROSITE" id="PS51073">
    <property type="entry name" value="RPEL"/>
    <property type="match status" value="3"/>
</dbReference>
<dbReference type="SUPFAM" id="SSF68906">
    <property type="entry name" value="SAP domain"/>
    <property type="match status" value="1"/>
</dbReference>
<feature type="region of interest" description="Disordered" evidence="9">
    <location>
        <begin position="491"/>
        <end position="589"/>
    </location>
</feature>
<keyword evidence="3" id="KW-0805">Transcription regulation</keyword>
<feature type="compositionally biased region" description="Pro residues" evidence="9">
    <location>
        <begin position="930"/>
        <end position="940"/>
    </location>
</feature>
<dbReference type="EMBL" id="JAICCE010000003">
    <property type="protein sequence ID" value="KAG9279184.1"/>
    <property type="molecule type" value="Genomic_DNA"/>
</dbReference>
<dbReference type="GO" id="GO:0003713">
    <property type="term" value="F:transcription coactivator activity"/>
    <property type="evidence" value="ECO:0007669"/>
    <property type="project" value="TreeGrafter"/>
</dbReference>
<evidence type="ECO:0000256" key="2">
    <source>
        <dbReference type="ARBA" id="ARBA00022737"/>
    </source>
</evidence>
<evidence type="ECO:0000256" key="7">
    <source>
        <dbReference type="PROSITE-ProRule" id="PRU00401"/>
    </source>
</evidence>
<feature type="region of interest" description="Disordered" evidence="9">
    <location>
        <begin position="757"/>
        <end position="784"/>
    </location>
</feature>
<evidence type="ECO:0000256" key="8">
    <source>
        <dbReference type="SAM" id="Coils"/>
    </source>
</evidence>
<feature type="compositionally biased region" description="Polar residues" evidence="9">
    <location>
        <begin position="701"/>
        <end position="730"/>
    </location>
</feature>
<feature type="compositionally biased region" description="Low complexity" evidence="9">
    <location>
        <begin position="689"/>
        <end position="700"/>
    </location>
</feature>
<dbReference type="InterPro" id="IPR043451">
    <property type="entry name" value="Myocardin-like"/>
</dbReference>
<dbReference type="Gene3D" id="1.10.720.30">
    <property type="entry name" value="SAP domain"/>
    <property type="match status" value="1"/>
</dbReference>
<organism evidence="11 12">
    <name type="scientific">Astyanax mexicanus</name>
    <name type="common">Blind cave fish</name>
    <name type="synonym">Astyanax fasciatus mexicanus</name>
    <dbReference type="NCBI Taxonomy" id="7994"/>
    <lineage>
        <taxon>Eukaryota</taxon>
        <taxon>Metazoa</taxon>
        <taxon>Chordata</taxon>
        <taxon>Craniata</taxon>
        <taxon>Vertebrata</taxon>
        <taxon>Euteleostomi</taxon>
        <taxon>Actinopterygii</taxon>
        <taxon>Neopterygii</taxon>
        <taxon>Teleostei</taxon>
        <taxon>Ostariophysi</taxon>
        <taxon>Characiformes</taxon>
        <taxon>Characoidei</taxon>
        <taxon>Acestrorhamphidae</taxon>
        <taxon>Acestrorhamphinae</taxon>
        <taxon>Astyanax</taxon>
    </lineage>
</organism>
<evidence type="ECO:0000256" key="9">
    <source>
        <dbReference type="SAM" id="MobiDB-lite"/>
    </source>
</evidence>
<feature type="repeat" description="RPEL" evidence="7">
    <location>
        <begin position="43"/>
        <end position="68"/>
    </location>
</feature>
<feature type="compositionally biased region" description="Pro residues" evidence="9">
    <location>
        <begin position="215"/>
        <end position="226"/>
    </location>
</feature>
<keyword evidence="5" id="KW-0804">Transcription</keyword>
<dbReference type="SMART" id="SM00513">
    <property type="entry name" value="SAP"/>
    <property type="match status" value="1"/>
</dbReference>
<feature type="region of interest" description="Disordered" evidence="9">
    <location>
        <begin position="172"/>
        <end position="288"/>
    </location>
</feature>
<feature type="region of interest" description="Disordered" evidence="9">
    <location>
        <begin position="415"/>
        <end position="467"/>
    </location>
</feature>
<evidence type="ECO:0000313" key="12">
    <source>
        <dbReference type="Proteomes" id="UP000752171"/>
    </source>
</evidence>
<dbReference type="SMART" id="SM00707">
    <property type="entry name" value="RPEL"/>
    <property type="match status" value="3"/>
</dbReference>
<feature type="compositionally biased region" description="Polar residues" evidence="9">
    <location>
        <begin position="228"/>
        <end position="238"/>
    </location>
</feature>
<feature type="coiled-coil region" evidence="8">
    <location>
        <begin position="590"/>
        <end position="624"/>
    </location>
</feature>
<feature type="compositionally biased region" description="Low complexity" evidence="9">
    <location>
        <begin position="422"/>
        <end position="444"/>
    </location>
</feature>
<keyword evidence="6" id="KW-0539">Nucleus</keyword>
<sequence>MLDTSPYLHIDSTSFDSPPISSNVEKRGIGLELESRVCQNLREVLQLKLQQRHTREDLIRQGIMPPLKSPAAFHEQRRSLERAKTEDYLKRKIRNRPARSELVRMHILEETCAEASLQVKQIMLKRARLADDLNDKLSQRPGPMELIQKNIIPVPSSIRQVLIDAENSLCGEDSSDALSPDQPVSQDPLNQDSSLSSAPLSASPDPSVSDSSPAQAPPPPPPPPLPMTTGTDSQQKMTNGKPAAQQPMTGPSKGSKAAAERSRKQKDSKPKVKKLKYHQYIPPDQKVERETLPPLPALDSAYSKLLNQQQLYLQLQIISQQHHLNYPTILPAPPRPPGDQQASSTSGCSSTKKAPPTQPPSTNLSSRYDIIKFNIPPLPPNLEELKVAELKHQLKIRALPVSGTKNDLIERLRTFHEQNECTTPSSTTEGTSEPAASTTNTPQTSQPPPHLPQTVQSQTSTTILHQPGNSRVVVSALPFVAAVGMCRPPPPSADHSQIVQFGSCSPSSPLSPSHSEHSLAGRSPDGHACNGDTVGETVSSPLTQLSLQHSPPTPPTVHIIDSPPPPPPVARGPSLLPRPTAPPGDKDQMLQEKDQRIAELTRMLQQKQRQVERLRSQLHDQQTVACISLPPITVKEEPLDISMEEVEEIVQVEQVEPQQQNCLEEFILQQNQLNLQKPAQNRRKKKQTKQQPQPRQTNTQHSGTPPSSQLSVDCLKSNSTPSLVRNGNSNRFLLTQTNHSTNGRADMGTQNKVANRVHQQRLKSTPSKLPSQSAPSIEVQPKQQTICKQPLKKALKPEKHGSANHIKARSVSFCMPSNVQPFCSTVPSPNSPVHCSVNQREEMCLGVGQHVLFTPPSPKPIPSTPTSRRKKSGRTQKIDDLFDLLVQSGEISSNFRPTPDPALSRLCASSPSPSSSPLHHCTSPLTPSAPDTPPRPPAELTPPNRWQSPNRGVNGRLEDFLESTTGKPLLGVESGSHVTVIDELHSQLLSTPSILDHPASPMDTYELGLSSSHTGLELAESALSSMEWLDLGMGGSTGDGTGHTQSCVFSTDFLDSPDLQLHWDCL</sequence>
<feature type="region of interest" description="Disordered" evidence="9">
    <location>
        <begin position="327"/>
        <end position="365"/>
    </location>
</feature>
<dbReference type="AlphaFoldDB" id="A0A8T2M7P0"/>
<feature type="compositionally biased region" description="Low complexity" evidence="9">
    <location>
        <begin position="901"/>
        <end position="929"/>
    </location>
</feature>
<feature type="repeat" description="RPEL" evidence="7">
    <location>
        <begin position="87"/>
        <end position="112"/>
    </location>
</feature>
<dbReference type="Gene3D" id="6.10.140.2040">
    <property type="match status" value="1"/>
</dbReference>
<feature type="compositionally biased region" description="Polar residues" evidence="9">
    <location>
        <begin position="182"/>
        <end position="191"/>
    </location>
</feature>
<feature type="repeat" description="RPEL" evidence="7">
    <location>
        <begin position="131"/>
        <end position="156"/>
    </location>
</feature>
<feature type="compositionally biased region" description="Polar residues" evidence="9">
    <location>
        <begin position="453"/>
        <end position="467"/>
    </location>
</feature>
<feature type="region of interest" description="Disordered" evidence="9">
    <location>
        <begin position="852"/>
        <end position="876"/>
    </location>
</feature>
<dbReference type="GO" id="GO:0045944">
    <property type="term" value="P:positive regulation of transcription by RNA polymerase II"/>
    <property type="evidence" value="ECO:0007669"/>
    <property type="project" value="TreeGrafter"/>
</dbReference>
<keyword evidence="4 8" id="KW-0175">Coiled coil</keyword>
<dbReference type="PROSITE" id="PS50800">
    <property type="entry name" value="SAP"/>
    <property type="match status" value="1"/>
</dbReference>
<dbReference type="Pfam" id="PF02755">
    <property type="entry name" value="RPEL"/>
    <property type="match status" value="2"/>
</dbReference>
<feature type="compositionally biased region" description="Polar residues" evidence="9">
    <location>
        <begin position="340"/>
        <end position="352"/>
    </location>
</feature>
<gene>
    <name evidence="11" type="primary">MRTFA</name>
    <name evidence="11" type="ORF">AMEX_G4687</name>
</gene>
<evidence type="ECO:0000313" key="11">
    <source>
        <dbReference type="EMBL" id="KAG9279184.1"/>
    </source>
</evidence>
<feature type="region of interest" description="Disordered" evidence="9">
    <location>
        <begin position="675"/>
        <end position="730"/>
    </location>
</feature>
<feature type="compositionally biased region" description="Low complexity" evidence="9">
    <location>
        <begin position="503"/>
        <end position="513"/>
    </location>
</feature>
<protein>
    <submittedName>
        <fullName evidence="11">MKL/myocardin-like protein 1</fullName>
    </submittedName>
</protein>
<dbReference type="OrthoDB" id="8962799at2759"/>
<proteinExistence type="predicted"/>
<feature type="domain" description="SAP" evidence="10">
    <location>
        <begin position="382"/>
        <end position="416"/>
    </location>
</feature>
<keyword evidence="2" id="KW-0677">Repeat</keyword>
<dbReference type="Proteomes" id="UP000752171">
    <property type="component" value="Unassembled WGS sequence"/>
</dbReference>
<feature type="compositionally biased region" description="Basic and acidic residues" evidence="9">
    <location>
        <begin position="258"/>
        <end position="270"/>
    </location>
</feature>
<accession>A0A8T2M7P0</accession>
<feature type="compositionally biased region" description="Low complexity" evidence="9">
    <location>
        <begin position="192"/>
        <end position="214"/>
    </location>
</feature>
<dbReference type="PANTHER" id="PTHR22793">
    <property type="entry name" value="MYOCARDIN-RELATED TRANSCRIPTION FACTOR-RELATED"/>
    <property type="match status" value="1"/>
</dbReference>
<evidence type="ECO:0000259" key="10">
    <source>
        <dbReference type="PROSITE" id="PS50800"/>
    </source>
</evidence>
<evidence type="ECO:0000256" key="1">
    <source>
        <dbReference type="ARBA" id="ARBA00004123"/>
    </source>
</evidence>
<reference evidence="11 12" key="1">
    <citation type="submission" date="2021-07" db="EMBL/GenBank/DDBJ databases">
        <authorList>
            <person name="Imarazene B."/>
            <person name="Zahm M."/>
            <person name="Klopp C."/>
            <person name="Cabau C."/>
            <person name="Beille S."/>
            <person name="Jouanno E."/>
            <person name="Castinel A."/>
            <person name="Lluch J."/>
            <person name="Gil L."/>
            <person name="Kuchtly C."/>
            <person name="Lopez Roques C."/>
            <person name="Donnadieu C."/>
            <person name="Parrinello H."/>
            <person name="Journot L."/>
            <person name="Du K."/>
            <person name="Schartl M."/>
            <person name="Retaux S."/>
            <person name="Guiguen Y."/>
        </authorList>
    </citation>
    <scope>NUCLEOTIDE SEQUENCE [LARGE SCALE GENOMIC DNA]</scope>
    <source>
        <strain evidence="11">Pach_M1</strain>
        <tissue evidence="11">Testis</tissue>
    </source>
</reference>
<comment type="caution">
    <text evidence="11">The sequence shown here is derived from an EMBL/GenBank/DDBJ whole genome shotgun (WGS) entry which is preliminary data.</text>
</comment>
<comment type="subcellular location">
    <subcellularLocation>
        <location evidence="1">Nucleus</location>
    </subcellularLocation>
</comment>
<name>A0A8T2M7P0_ASTMX</name>
<evidence type="ECO:0000256" key="4">
    <source>
        <dbReference type="ARBA" id="ARBA00023054"/>
    </source>
</evidence>
<dbReference type="GO" id="GO:0051145">
    <property type="term" value="P:smooth muscle cell differentiation"/>
    <property type="evidence" value="ECO:0007669"/>
    <property type="project" value="TreeGrafter"/>
</dbReference>
<feature type="compositionally biased region" description="Polar residues" evidence="9">
    <location>
        <begin position="762"/>
        <end position="784"/>
    </location>
</feature>
<dbReference type="FunFam" id="1.10.720.30:FF:000002">
    <property type="entry name" value="Myocardin related transcription factor A"/>
    <property type="match status" value="1"/>
</dbReference>
<dbReference type="InterPro" id="IPR003034">
    <property type="entry name" value="SAP_dom"/>
</dbReference>
<evidence type="ECO:0000256" key="3">
    <source>
        <dbReference type="ARBA" id="ARBA00023015"/>
    </source>
</evidence>
<dbReference type="InterPro" id="IPR036361">
    <property type="entry name" value="SAP_dom_sf"/>
</dbReference>